<comment type="caution">
    <text evidence="3">The sequence shown here is derived from an EMBL/GenBank/DDBJ whole genome shotgun (WGS) entry which is preliminary data.</text>
</comment>
<keyword evidence="4" id="KW-1185">Reference proteome</keyword>
<dbReference type="Pfam" id="PF11977">
    <property type="entry name" value="RNase_Zc3h12a"/>
    <property type="match status" value="1"/>
</dbReference>
<evidence type="ECO:0000313" key="3">
    <source>
        <dbReference type="EMBL" id="MFD2175008.1"/>
    </source>
</evidence>
<dbReference type="InterPro" id="IPR021869">
    <property type="entry name" value="RNase_Zc3h12_NYN"/>
</dbReference>
<dbReference type="EMBL" id="JBHUIX010000013">
    <property type="protein sequence ID" value="MFD2175008.1"/>
    <property type="molecule type" value="Genomic_DNA"/>
</dbReference>
<dbReference type="Gene3D" id="3.40.50.11980">
    <property type="match status" value="1"/>
</dbReference>
<accession>A0ABW5A9M6</accession>
<sequence length="165" mass="18593">MDLFFDSLPLLIALPLVYLGLWLRDRLRRRGRGRTPILIDGSNVMHWRDNTPSLEPVIEIVALLKAAGFRPGVIFDANAGYKLEGRYRDDAVFACRLGLPAAQVLVVPKGQPADPTLLAVARDLEARIISNDRFRDWEAEHPELRLPGRVIRGGYRNGALWLDLD</sequence>
<feature type="domain" description="RNase NYN" evidence="2">
    <location>
        <begin position="34"/>
        <end position="145"/>
    </location>
</feature>
<evidence type="ECO:0000313" key="4">
    <source>
        <dbReference type="Proteomes" id="UP001597413"/>
    </source>
</evidence>
<keyword evidence="1" id="KW-1133">Transmembrane helix</keyword>
<keyword evidence="1" id="KW-0472">Membrane</keyword>
<name>A0ABW5A9M6_9RHOB</name>
<keyword evidence="1" id="KW-0812">Transmembrane</keyword>
<protein>
    <recommendedName>
        <fullName evidence="2">RNase NYN domain-containing protein</fullName>
    </recommendedName>
</protein>
<evidence type="ECO:0000256" key="1">
    <source>
        <dbReference type="SAM" id="Phobius"/>
    </source>
</evidence>
<dbReference type="Proteomes" id="UP001597413">
    <property type="component" value="Unassembled WGS sequence"/>
</dbReference>
<reference evidence="4" key="1">
    <citation type="journal article" date="2019" name="Int. J. Syst. Evol. Microbiol.">
        <title>The Global Catalogue of Microorganisms (GCM) 10K type strain sequencing project: providing services to taxonomists for standard genome sequencing and annotation.</title>
        <authorList>
            <consortium name="The Broad Institute Genomics Platform"/>
            <consortium name="The Broad Institute Genome Sequencing Center for Infectious Disease"/>
            <person name="Wu L."/>
            <person name="Ma J."/>
        </authorList>
    </citation>
    <scope>NUCLEOTIDE SEQUENCE [LARGE SCALE GENOMIC DNA]</scope>
    <source>
        <strain evidence="4">CCUG 55131</strain>
    </source>
</reference>
<evidence type="ECO:0000259" key="2">
    <source>
        <dbReference type="Pfam" id="PF11977"/>
    </source>
</evidence>
<feature type="transmembrane region" description="Helical" evidence="1">
    <location>
        <begin position="6"/>
        <end position="23"/>
    </location>
</feature>
<dbReference type="RefSeq" id="WP_377391038.1">
    <property type="nucleotide sequence ID" value="NZ_JBHUIX010000013.1"/>
</dbReference>
<gene>
    <name evidence="3" type="ORF">ACFSM0_13010</name>
</gene>
<organism evidence="3 4">
    <name type="scientific">Rhodobacter lacus</name>
    <dbReference type="NCBI Taxonomy" id="1641972"/>
    <lineage>
        <taxon>Bacteria</taxon>
        <taxon>Pseudomonadati</taxon>
        <taxon>Pseudomonadota</taxon>
        <taxon>Alphaproteobacteria</taxon>
        <taxon>Rhodobacterales</taxon>
        <taxon>Rhodobacter group</taxon>
        <taxon>Rhodobacter</taxon>
    </lineage>
</organism>
<proteinExistence type="predicted"/>